<dbReference type="SMART" id="SM00233">
    <property type="entry name" value="PH"/>
    <property type="match status" value="1"/>
</dbReference>
<feature type="region of interest" description="Disordered" evidence="3">
    <location>
        <begin position="1379"/>
        <end position="1408"/>
    </location>
</feature>
<dbReference type="InterPro" id="IPR013761">
    <property type="entry name" value="SAM/pointed_sf"/>
</dbReference>
<dbReference type="CDD" id="cd09535">
    <property type="entry name" value="SAM_BOI-like_fungal"/>
    <property type="match status" value="1"/>
</dbReference>
<dbReference type="InterPro" id="IPR011993">
    <property type="entry name" value="PH-like_dom_sf"/>
</dbReference>
<dbReference type="Pfam" id="PF00018">
    <property type="entry name" value="SH3_1"/>
    <property type="match status" value="1"/>
</dbReference>
<dbReference type="Gene3D" id="1.10.150.50">
    <property type="entry name" value="Transcription Factor, Ets-1"/>
    <property type="match status" value="1"/>
</dbReference>
<reference evidence="7" key="1">
    <citation type="submission" date="2021-03" db="EMBL/GenBank/DDBJ databases">
        <title>Comparative genomics and phylogenomic investigation of the class Geoglossomycetes provide insights into ecological specialization and systematics.</title>
        <authorList>
            <person name="Melie T."/>
            <person name="Pirro S."/>
            <person name="Miller A.N."/>
            <person name="Quandt A."/>
        </authorList>
    </citation>
    <scope>NUCLEOTIDE SEQUENCE</scope>
    <source>
        <strain evidence="7">GBOQ0MN5Z8</strain>
    </source>
</reference>
<dbReference type="GO" id="GO:0005886">
    <property type="term" value="C:plasma membrane"/>
    <property type="evidence" value="ECO:0007669"/>
    <property type="project" value="TreeGrafter"/>
</dbReference>
<evidence type="ECO:0000256" key="2">
    <source>
        <dbReference type="PROSITE-ProRule" id="PRU00192"/>
    </source>
</evidence>
<dbReference type="InterPro" id="IPR001849">
    <property type="entry name" value="PH_domain"/>
</dbReference>
<dbReference type="SUPFAM" id="SSF50044">
    <property type="entry name" value="SH3-domain"/>
    <property type="match status" value="1"/>
</dbReference>
<evidence type="ECO:0000259" key="4">
    <source>
        <dbReference type="PROSITE" id="PS50002"/>
    </source>
</evidence>
<comment type="caution">
    <text evidence="7">The sequence shown here is derived from an EMBL/GenBank/DDBJ whole genome shotgun (WGS) entry which is preliminary data.</text>
</comment>
<keyword evidence="8" id="KW-1185">Reference proteome</keyword>
<proteinExistence type="predicted"/>
<dbReference type="PROSITE" id="PS50003">
    <property type="entry name" value="PH_DOMAIN"/>
    <property type="match status" value="1"/>
</dbReference>
<feature type="compositionally biased region" description="Basic and acidic residues" evidence="3">
    <location>
        <begin position="891"/>
        <end position="901"/>
    </location>
</feature>
<keyword evidence="1 2" id="KW-0728">SH3 domain</keyword>
<dbReference type="GO" id="GO:0030036">
    <property type="term" value="P:actin cytoskeleton organization"/>
    <property type="evidence" value="ECO:0007669"/>
    <property type="project" value="TreeGrafter"/>
</dbReference>
<dbReference type="SUPFAM" id="SSF50729">
    <property type="entry name" value="PH domain-like"/>
    <property type="match status" value="1"/>
</dbReference>
<feature type="domain" description="SH3" evidence="4">
    <location>
        <begin position="1"/>
        <end position="68"/>
    </location>
</feature>
<dbReference type="FunFam" id="1.10.150.50:FF:000082">
    <property type="entry name" value="Polarized growth protein boi2"/>
    <property type="match status" value="1"/>
</dbReference>
<dbReference type="Pfam" id="PF00169">
    <property type="entry name" value="PH"/>
    <property type="match status" value="1"/>
</dbReference>
<evidence type="ECO:0000259" key="6">
    <source>
        <dbReference type="PROSITE" id="PS50105"/>
    </source>
</evidence>
<feature type="compositionally biased region" description="Basic and acidic residues" evidence="3">
    <location>
        <begin position="1142"/>
        <end position="1155"/>
    </location>
</feature>
<feature type="compositionally biased region" description="Low complexity" evidence="3">
    <location>
        <begin position="1093"/>
        <end position="1111"/>
    </location>
</feature>
<dbReference type="Proteomes" id="UP000698800">
    <property type="component" value="Unassembled WGS sequence"/>
</dbReference>
<evidence type="ECO:0000256" key="3">
    <source>
        <dbReference type="SAM" id="MobiDB-lite"/>
    </source>
</evidence>
<evidence type="ECO:0000259" key="5">
    <source>
        <dbReference type="PROSITE" id="PS50003"/>
    </source>
</evidence>
<organism evidence="7 8">
    <name type="scientific">Glutinoglossum americanum</name>
    <dbReference type="NCBI Taxonomy" id="1670608"/>
    <lineage>
        <taxon>Eukaryota</taxon>
        <taxon>Fungi</taxon>
        <taxon>Dikarya</taxon>
        <taxon>Ascomycota</taxon>
        <taxon>Pezizomycotina</taxon>
        <taxon>Geoglossomycetes</taxon>
        <taxon>Geoglossales</taxon>
        <taxon>Geoglossaceae</taxon>
        <taxon>Glutinoglossum</taxon>
    </lineage>
</organism>
<feature type="region of interest" description="Disordered" evidence="3">
    <location>
        <begin position="716"/>
        <end position="956"/>
    </location>
</feature>
<dbReference type="PROSITE" id="PS50105">
    <property type="entry name" value="SAM_DOMAIN"/>
    <property type="match status" value="1"/>
</dbReference>
<sequence>MKCLTDFQAVGADDFEARSPDELSLSKNDRIELLERDDEFGDGWYLGRHLKNNQTGLFPEGMRSHDISPQFHSDPTTVTQNVGCLYAHVGDSSQQRTEIAQQTTVRRLPSLTNISSHLRQSAFIRDDIFSQHRPEMDRKGVGNTLVFPLPPSNIPSQVRQKAALFCEQENITAHQYREVNSQSARDDNQFSSPTIDSPEISLRECLSHKWEISSRLQEEIDRQNTRNSLDISTTFPLSPGAVLSHERDEISNRVHAELVRRIAASNEAFLRSSVSLENQTSALPRALDKISSRVQAEIDRRIAAGAGAPPQSDISRKQAAVQSSALREVSSFAPAELYRRAAASTGAILQPSRPLPDKTTVRSKSLEDVFKYQQDKTKQFDAPTLCPLPLFSTSPRAKHNNILPRGVEETPSRQQKSIKRAAVRSVAPGIAPSAGLVHPHSPCLSIKSESTEVSNHFGLEDYLACALVGIVYTTNAPQDITTTSTASAPEPTSPADVQTTAVAAISPAIVEQPRAASPTLPAEFFPQISQTDQNTNQFGVSASTPSPLNSPGTTTSMPSTALRNIGIATGNQHTHGEDSPVMSETLSVIDEHITDMSTPRHSIAAANRRGANDSGSEYSSLAERQMSYITGEQTDEEEQCTYSEAQVLQWSPTDVAAYLHSVGVENYHCQIFQEQEISGEVLLGMSQTDLFIEAFDLGLLGRRLRTWHKIRALQDEVKGSRSTSRTADSYYGADSVGLEDTGRGRGSAIGAVLPRIPSLMERPGSRQQHDRLSARQTNQPQPTPGYSMSPSAFNPLSSQDNPTRPPAASPRDSDHRRRHSSIDARTVPLTNEKSAEGTKTTNHPTTPHKKDRSFDRSWTMGELAPTKNGRPSTSMSGRESISGHKLSISFDRNRFDGRPRDSGYTTLSPKDLDRGYFSGGELDNVKARATLKKRESGSHSRKSSYTDEQRIRAGTAHSRYSSAGSIRELGFASITLPTASQIYHGKSMNDRLRGTGKSNTFMPTRALKDPTSPTVTKLENGAAFGLIPPGPDTDASSSGRASPMPMSGETKLVGSSKSTRAASGLRAISDAVTGSEKARLESPVLKTGAITESPVRSPTGTGSSTPSGSKSFDSDPCEGRKPVNGTIRTRTSSGTTRRKSKKETSAYREGLEEKTPQEAIKDCDYSGWMKKKSSKLIAAWNPRLFVLKGTRLAYYYSENDQREKGVIDIAFHRVLTAENDRITGLHATLTGATASPTSPQGALTPTSASTDAAAGLELTPKRVGNDSVFIFKLVPPRPGLSKAVTFTMPKVHYFAVDNIKQGRLWMAALMKATIDRDETSPITSTYQLKTISLSKAVATRQRPPALMGPDEKVDEEPSTIDTGDEGLNIRGIIFDGDADEEDSEIGVSKAREGIRKVSSFDGKPDVNT</sequence>
<dbReference type="SMART" id="SM00454">
    <property type="entry name" value="SAM"/>
    <property type="match status" value="1"/>
</dbReference>
<dbReference type="Pfam" id="PF07647">
    <property type="entry name" value="SAM_2"/>
    <property type="match status" value="1"/>
</dbReference>
<dbReference type="PANTHER" id="PTHR12092:SF16">
    <property type="entry name" value="PH DOMAIN-CONTAINING PROTEIN"/>
    <property type="match status" value="1"/>
</dbReference>
<feature type="compositionally biased region" description="Polar residues" evidence="3">
    <location>
        <begin position="869"/>
        <end position="879"/>
    </location>
</feature>
<dbReference type="InterPro" id="IPR001452">
    <property type="entry name" value="SH3_domain"/>
</dbReference>
<feature type="region of interest" description="Disordered" evidence="3">
    <location>
        <begin position="988"/>
        <end position="1155"/>
    </location>
</feature>
<protein>
    <submittedName>
        <fullName evidence="7">Uncharacterized protein</fullName>
    </submittedName>
</protein>
<feature type="compositionally biased region" description="Polar residues" evidence="3">
    <location>
        <begin position="774"/>
        <end position="802"/>
    </location>
</feature>
<feature type="compositionally biased region" description="Low complexity" evidence="3">
    <location>
        <begin position="1126"/>
        <end position="1135"/>
    </location>
</feature>
<name>A0A9P8I2Q1_9PEZI</name>
<dbReference type="PANTHER" id="PTHR12092">
    <property type="entry name" value="PLECKSTRIN"/>
    <property type="match status" value="1"/>
</dbReference>
<feature type="compositionally biased region" description="Basic and acidic residues" evidence="3">
    <location>
        <begin position="763"/>
        <end position="773"/>
    </location>
</feature>
<dbReference type="SMART" id="SM00326">
    <property type="entry name" value="SH3"/>
    <property type="match status" value="1"/>
</dbReference>
<dbReference type="InterPro" id="IPR001660">
    <property type="entry name" value="SAM"/>
</dbReference>
<accession>A0A9P8I2Q1</accession>
<dbReference type="InterPro" id="IPR037370">
    <property type="entry name" value="Pleckstrin"/>
</dbReference>
<feature type="region of interest" description="Disordered" evidence="3">
    <location>
        <begin position="1341"/>
        <end position="1366"/>
    </location>
</feature>
<feature type="compositionally biased region" description="Acidic residues" evidence="3">
    <location>
        <begin position="1352"/>
        <end position="1364"/>
    </location>
</feature>
<gene>
    <name evidence="7" type="ORF">FGG08_003452</name>
</gene>
<dbReference type="InterPro" id="IPR036028">
    <property type="entry name" value="SH3-like_dom_sf"/>
</dbReference>
<feature type="domain" description="SAM" evidence="6">
    <location>
        <begin position="650"/>
        <end position="716"/>
    </location>
</feature>
<dbReference type="EMBL" id="JAGHQL010000060">
    <property type="protein sequence ID" value="KAH0542152.1"/>
    <property type="molecule type" value="Genomic_DNA"/>
</dbReference>
<dbReference type="SUPFAM" id="SSF47769">
    <property type="entry name" value="SAM/Pointed domain"/>
    <property type="match status" value="1"/>
</dbReference>
<evidence type="ECO:0000256" key="1">
    <source>
        <dbReference type="ARBA" id="ARBA00022443"/>
    </source>
</evidence>
<dbReference type="PROSITE" id="PS50002">
    <property type="entry name" value="SH3"/>
    <property type="match status" value="1"/>
</dbReference>
<dbReference type="OrthoDB" id="73680at2759"/>
<evidence type="ECO:0000313" key="7">
    <source>
        <dbReference type="EMBL" id="KAH0542152.1"/>
    </source>
</evidence>
<feature type="region of interest" description="Disordered" evidence="3">
    <location>
        <begin position="535"/>
        <end position="556"/>
    </location>
</feature>
<dbReference type="Gene3D" id="2.30.29.30">
    <property type="entry name" value="Pleckstrin-homology domain (PH domain)/Phosphotyrosine-binding domain (PTB)"/>
    <property type="match status" value="1"/>
</dbReference>
<feature type="compositionally biased region" description="Basic and acidic residues" evidence="3">
    <location>
        <begin position="932"/>
        <end position="951"/>
    </location>
</feature>
<feature type="domain" description="PH" evidence="5">
    <location>
        <begin position="1162"/>
        <end position="1314"/>
    </location>
</feature>
<dbReference type="Gene3D" id="2.30.30.40">
    <property type="entry name" value="SH3 Domains"/>
    <property type="match status" value="1"/>
</dbReference>
<evidence type="ECO:0000313" key="8">
    <source>
        <dbReference type="Proteomes" id="UP000698800"/>
    </source>
</evidence>